<dbReference type="RefSeq" id="WP_380076632.1">
    <property type="nucleotide sequence ID" value="NZ_JBHRZF010000076.1"/>
</dbReference>
<evidence type="ECO:0000313" key="3">
    <source>
        <dbReference type="Proteomes" id="UP001595748"/>
    </source>
</evidence>
<evidence type="ECO:0000313" key="2">
    <source>
        <dbReference type="EMBL" id="MFC3860486.1"/>
    </source>
</evidence>
<accession>A0ABV8A7I0</accession>
<protein>
    <submittedName>
        <fullName evidence="2">Roadblock/LC7 domain-containing protein</fullName>
    </submittedName>
</protein>
<reference evidence="3" key="1">
    <citation type="journal article" date="2019" name="Int. J. Syst. Evol. Microbiol.">
        <title>The Global Catalogue of Microorganisms (GCM) 10K type strain sequencing project: providing services to taxonomists for standard genome sequencing and annotation.</title>
        <authorList>
            <consortium name="The Broad Institute Genomics Platform"/>
            <consortium name="The Broad Institute Genome Sequencing Center for Infectious Disease"/>
            <person name="Wu L."/>
            <person name="Ma J."/>
        </authorList>
    </citation>
    <scope>NUCLEOTIDE SEQUENCE [LARGE SCALE GENOMIC DNA]</scope>
    <source>
        <strain evidence="3">CCTCC AB 2013263</strain>
    </source>
</reference>
<keyword evidence="3" id="KW-1185">Reference proteome</keyword>
<organism evidence="2 3">
    <name type="scientific">Deinococcus antarcticus</name>
    <dbReference type="NCBI Taxonomy" id="1298767"/>
    <lineage>
        <taxon>Bacteria</taxon>
        <taxon>Thermotogati</taxon>
        <taxon>Deinococcota</taxon>
        <taxon>Deinococci</taxon>
        <taxon>Deinococcales</taxon>
        <taxon>Deinococcaceae</taxon>
        <taxon>Deinococcus</taxon>
    </lineage>
</organism>
<name>A0ABV8A7I0_9DEIO</name>
<gene>
    <name evidence="2" type="ORF">ACFOPQ_06870</name>
</gene>
<comment type="caution">
    <text evidence="2">The sequence shown here is derived from an EMBL/GenBank/DDBJ whole genome shotgun (WGS) entry which is preliminary data.</text>
</comment>
<feature type="domain" description="Roadblock/LAMTOR2" evidence="1">
    <location>
        <begin position="143"/>
        <end position="222"/>
    </location>
</feature>
<dbReference type="Proteomes" id="UP001595748">
    <property type="component" value="Unassembled WGS sequence"/>
</dbReference>
<dbReference type="SUPFAM" id="SSF103196">
    <property type="entry name" value="Roadblock/LC7 domain"/>
    <property type="match status" value="1"/>
</dbReference>
<dbReference type="EMBL" id="JBHRZF010000076">
    <property type="protein sequence ID" value="MFC3860486.1"/>
    <property type="molecule type" value="Genomic_DNA"/>
</dbReference>
<evidence type="ECO:0000259" key="1">
    <source>
        <dbReference type="SMART" id="SM00960"/>
    </source>
</evidence>
<proteinExistence type="predicted"/>
<dbReference type="SMART" id="SM00960">
    <property type="entry name" value="Robl_LC7"/>
    <property type="match status" value="1"/>
</dbReference>
<dbReference type="InterPro" id="IPR004942">
    <property type="entry name" value="Roadblock/LAMTOR2_dom"/>
</dbReference>
<sequence>MTNPVYNMTIQALAGSVSPRAAETLLQAALKEASLTATSVTPADMQDLLQGPLLTRLSAALPPHRAREEVLLISRQLERKYPKAPTLFTDVGSLAAWDDTMISPINPAHDGFELSEDDFEFDDPDFGGTLELRTFDLSSGDGQDALIQHLGRMQGVQSVMISSATGQVLKVKAMRDPRGLSSVMTATALLFQKRQLKLMSVDLGNQTVCMRPVGPYSVAVVAGAQVNVGRLLAELQQVEATA</sequence>